<reference evidence="11 12" key="1">
    <citation type="journal article" date="2014" name="Antonie Van Leeuwenhoek">
        <title>Hyphomonas beringensis sp. nov. and Hyphomonas chukchiensis sp. nov., isolated from surface seawater of the Bering Sea and Chukchi Sea.</title>
        <authorList>
            <person name="Li C."/>
            <person name="Lai Q."/>
            <person name="Li G."/>
            <person name="Dong C."/>
            <person name="Wang J."/>
            <person name="Liao Y."/>
            <person name="Shao Z."/>
        </authorList>
    </citation>
    <scope>NUCLEOTIDE SEQUENCE [LARGE SCALE GENOMIC DNA]</scope>
    <source>
        <strain evidence="11 12">MHS-3</strain>
    </source>
</reference>
<dbReference type="Pfam" id="PF13202">
    <property type="entry name" value="EF-hand_5"/>
    <property type="match status" value="2"/>
</dbReference>
<keyword evidence="6" id="KW-0413">Isomerase</keyword>
<dbReference type="PROSITE" id="PS00018">
    <property type="entry name" value="EF_HAND_1"/>
    <property type="match status" value="4"/>
</dbReference>
<keyword evidence="12" id="KW-1185">Reference proteome</keyword>
<dbReference type="EMBL" id="ARYH01000001">
    <property type="protein sequence ID" value="KCZ85889.1"/>
    <property type="molecule type" value="Genomic_DNA"/>
</dbReference>
<evidence type="ECO:0000313" key="12">
    <source>
        <dbReference type="Proteomes" id="UP000027446"/>
    </source>
</evidence>
<dbReference type="InterPro" id="IPR002048">
    <property type="entry name" value="EF_hand_dom"/>
</dbReference>
<evidence type="ECO:0000256" key="8">
    <source>
        <dbReference type="SAM" id="MobiDB-lite"/>
    </source>
</evidence>
<dbReference type="PANTHER" id="PTHR46222:SF3">
    <property type="entry name" value="PEPTIDYLPROLYL ISOMERASE"/>
    <property type="match status" value="1"/>
</dbReference>
<keyword evidence="3 9" id="KW-0732">Signal</keyword>
<keyword evidence="5" id="KW-0697">Rotamase</keyword>
<dbReference type="GO" id="GO:0003755">
    <property type="term" value="F:peptidyl-prolyl cis-trans isomerase activity"/>
    <property type="evidence" value="ECO:0007669"/>
    <property type="project" value="UniProtKB-KW"/>
</dbReference>
<dbReference type="Pfam" id="PF13499">
    <property type="entry name" value="EF-hand_7"/>
    <property type="match status" value="1"/>
</dbReference>
<dbReference type="Proteomes" id="UP000027446">
    <property type="component" value="Unassembled WGS sequence"/>
</dbReference>
<name>A0A069E7D6_9PROT</name>
<feature type="domain" description="EF-hand" evidence="10">
    <location>
        <begin position="29"/>
        <end position="64"/>
    </location>
</feature>
<accession>A0A069E7D6</accession>
<evidence type="ECO:0000256" key="5">
    <source>
        <dbReference type="ARBA" id="ARBA00023110"/>
    </source>
</evidence>
<keyword evidence="4" id="KW-0677">Repeat</keyword>
<evidence type="ECO:0000256" key="2">
    <source>
        <dbReference type="ARBA" id="ARBA00013194"/>
    </source>
</evidence>
<evidence type="ECO:0000256" key="9">
    <source>
        <dbReference type="SAM" id="SignalP"/>
    </source>
</evidence>
<dbReference type="InterPro" id="IPR052273">
    <property type="entry name" value="PPIase_FKBP"/>
</dbReference>
<feature type="domain" description="EF-hand" evidence="10">
    <location>
        <begin position="146"/>
        <end position="181"/>
    </location>
</feature>
<dbReference type="RefSeq" id="WP_051596081.1">
    <property type="nucleotide sequence ID" value="NZ_ARYH01000001.1"/>
</dbReference>
<dbReference type="SUPFAM" id="SSF47473">
    <property type="entry name" value="EF-hand"/>
    <property type="match status" value="1"/>
</dbReference>
<dbReference type="EC" id="5.2.1.8" evidence="2"/>
<dbReference type="PANTHER" id="PTHR46222">
    <property type="entry name" value="PEPTIDYL-PROLYL CIS-TRANS ISOMERASE FKBP7/14"/>
    <property type="match status" value="1"/>
</dbReference>
<evidence type="ECO:0000259" key="10">
    <source>
        <dbReference type="PROSITE" id="PS50222"/>
    </source>
</evidence>
<dbReference type="AlphaFoldDB" id="A0A069E7D6"/>
<comment type="caution">
    <text evidence="11">The sequence shown here is derived from an EMBL/GenBank/DDBJ whole genome shotgun (WGS) entry which is preliminary data.</text>
</comment>
<feature type="signal peptide" evidence="9">
    <location>
        <begin position="1"/>
        <end position="23"/>
    </location>
</feature>
<evidence type="ECO:0000256" key="3">
    <source>
        <dbReference type="ARBA" id="ARBA00022729"/>
    </source>
</evidence>
<dbReference type="SMART" id="SM00054">
    <property type="entry name" value="EFh"/>
    <property type="match status" value="3"/>
</dbReference>
<dbReference type="PATRIC" id="fig|1280949.3.peg.1916"/>
<comment type="catalytic activity">
    <reaction evidence="1">
        <text>[protein]-peptidylproline (omega=180) = [protein]-peptidylproline (omega=0)</text>
        <dbReference type="Rhea" id="RHEA:16237"/>
        <dbReference type="Rhea" id="RHEA-COMP:10747"/>
        <dbReference type="Rhea" id="RHEA-COMP:10748"/>
        <dbReference type="ChEBI" id="CHEBI:83833"/>
        <dbReference type="ChEBI" id="CHEBI:83834"/>
        <dbReference type="EC" id="5.2.1.8"/>
    </reaction>
</comment>
<dbReference type="eggNOG" id="COG5126">
    <property type="taxonomic scope" value="Bacteria"/>
</dbReference>
<dbReference type="CDD" id="cd00051">
    <property type="entry name" value="EFh"/>
    <property type="match status" value="2"/>
</dbReference>
<dbReference type="STRING" id="1280949.HAD_09390"/>
<dbReference type="InterPro" id="IPR018247">
    <property type="entry name" value="EF_Hand_1_Ca_BS"/>
</dbReference>
<dbReference type="Gene3D" id="1.10.238.10">
    <property type="entry name" value="EF-hand"/>
    <property type="match status" value="2"/>
</dbReference>
<evidence type="ECO:0000256" key="6">
    <source>
        <dbReference type="ARBA" id="ARBA00023235"/>
    </source>
</evidence>
<evidence type="ECO:0000256" key="7">
    <source>
        <dbReference type="ARBA" id="ARBA00029569"/>
    </source>
</evidence>
<sequence>MKRIVLATASLAAIAAIALPAAAYGGRGDGMQRHSDMMKMLDTDGDGTVSEAEIKAHKAQMFPAIDTNDDGVLSQEELSAHQDVMRAQMKSKFESRRGDRVDNMFDRYDTNKDGSITRDEVAAVQAARTAKWEAKKAERQAQWAEKSAEMQAARFAKMDTDGNGTISQEEFESAPMGPGGPGKRGKYRGMGPGMGSGMVMDDMPAPPEDE</sequence>
<proteinExistence type="predicted"/>
<feature type="chain" id="PRO_5001660799" description="peptidylprolyl isomerase" evidence="9">
    <location>
        <begin position="24"/>
        <end position="210"/>
    </location>
</feature>
<evidence type="ECO:0000256" key="4">
    <source>
        <dbReference type="ARBA" id="ARBA00022737"/>
    </source>
</evidence>
<evidence type="ECO:0000256" key="1">
    <source>
        <dbReference type="ARBA" id="ARBA00000971"/>
    </source>
</evidence>
<feature type="region of interest" description="Disordered" evidence="8">
    <location>
        <begin position="162"/>
        <end position="210"/>
    </location>
</feature>
<protein>
    <recommendedName>
        <fullName evidence="2">peptidylprolyl isomerase</fullName>
        <ecNumber evidence="2">5.2.1.8</ecNumber>
    </recommendedName>
    <alternativeName>
        <fullName evidence="7">Rotamase</fullName>
    </alternativeName>
</protein>
<organism evidence="11 12">
    <name type="scientific">Hyphomonas adhaerens MHS-3</name>
    <dbReference type="NCBI Taxonomy" id="1280949"/>
    <lineage>
        <taxon>Bacteria</taxon>
        <taxon>Pseudomonadati</taxon>
        <taxon>Pseudomonadota</taxon>
        <taxon>Alphaproteobacteria</taxon>
        <taxon>Hyphomonadales</taxon>
        <taxon>Hyphomonadaceae</taxon>
        <taxon>Hyphomonas</taxon>
    </lineage>
</organism>
<dbReference type="GO" id="GO:0005509">
    <property type="term" value="F:calcium ion binding"/>
    <property type="evidence" value="ECO:0007669"/>
    <property type="project" value="InterPro"/>
</dbReference>
<gene>
    <name evidence="11" type="ORF">HAD_09390</name>
</gene>
<evidence type="ECO:0000313" key="11">
    <source>
        <dbReference type="EMBL" id="KCZ85889.1"/>
    </source>
</evidence>
<feature type="compositionally biased region" description="Gly residues" evidence="8">
    <location>
        <begin position="177"/>
        <end position="196"/>
    </location>
</feature>
<dbReference type="PROSITE" id="PS50222">
    <property type="entry name" value="EF_HAND_2"/>
    <property type="match status" value="3"/>
</dbReference>
<dbReference type="InterPro" id="IPR011992">
    <property type="entry name" value="EF-hand-dom_pair"/>
</dbReference>
<feature type="domain" description="EF-hand" evidence="10">
    <location>
        <begin position="96"/>
        <end position="131"/>
    </location>
</feature>